<dbReference type="InterPro" id="IPR021475">
    <property type="entry name" value="Pants/Emi1-like"/>
</dbReference>
<evidence type="ECO:0000313" key="2">
    <source>
        <dbReference type="EMBL" id="KAK8150026.1"/>
    </source>
</evidence>
<gene>
    <name evidence="2" type="ORF">G3M48_004617</name>
</gene>
<dbReference type="PANTHER" id="PTHR28052">
    <property type="entry name" value="UPF0545 PROTEIN C22ORF39"/>
    <property type="match status" value="1"/>
</dbReference>
<dbReference type="Proteomes" id="UP001397290">
    <property type="component" value="Unassembled WGS sequence"/>
</dbReference>
<dbReference type="AlphaFoldDB" id="A0AAW0S8L0"/>
<evidence type="ECO:0000256" key="1">
    <source>
        <dbReference type="SAM" id="MobiDB-lite"/>
    </source>
</evidence>
<protein>
    <recommendedName>
        <fullName evidence="4">Early meiotic induction protein 1</fullName>
    </recommendedName>
</protein>
<accession>A0AAW0S8L0</accession>
<name>A0AAW0S8L0_9HYPO</name>
<feature type="compositionally biased region" description="Polar residues" evidence="1">
    <location>
        <begin position="52"/>
        <end position="66"/>
    </location>
</feature>
<feature type="region of interest" description="Disordered" evidence="1">
    <location>
        <begin position="48"/>
        <end position="90"/>
    </location>
</feature>
<comment type="caution">
    <text evidence="2">The sequence shown here is derived from an EMBL/GenBank/DDBJ whole genome shotgun (WGS) entry which is preliminary data.</text>
</comment>
<keyword evidence="3" id="KW-1185">Reference proteome</keyword>
<sequence>MRSLARELRSLRSHFRVILPHPRQRIGRLNKQTPATCENTHITSPIMGWLWSSDSKPTETPTSQNIPPTSPATQPPPTQQPTRPKPQSAEDAELQKFMDFFKAEEAAAASSSSRAVPPHEPKSSPLPEWLAKMITPKDSPLYKEADAPRRDPLSESLLPTEMSCREHFDAAWGCNLLGGQWNAVYRDGRMRTCSDKWDDFWFCMRHRASSGPVKEEAIRTHYRNKEYQKYYAPGKASSEDVWEARREKMPPGTAFTEEIDPPSMGDEEWRIMELERRQKIRDELGFDKSNKS</sequence>
<feature type="region of interest" description="Disordered" evidence="1">
    <location>
        <begin position="242"/>
        <end position="263"/>
    </location>
</feature>
<dbReference type="EMBL" id="JAAHCF010000030">
    <property type="protein sequence ID" value="KAK8150026.1"/>
    <property type="molecule type" value="Genomic_DNA"/>
</dbReference>
<proteinExistence type="predicted"/>
<organism evidence="2 3">
    <name type="scientific">Beauveria asiatica</name>
    <dbReference type="NCBI Taxonomy" id="1069075"/>
    <lineage>
        <taxon>Eukaryota</taxon>
        <taxon>Fungi</taxon>
        <taxon>Dikarya</taxon>
        <taxon>Ascomycota</taxon>
        <taxon>Pezizomycotina</taxon>
        <taxon>Sordariomycetes</taxon>
        <taxon>Hypocreomycetidae</taxon>
        <taxon>Hypocreales</taxon>
        <taxon>Cordycipitaceae</taxon>
        <taxon>Beauveria</taxon>
    </lineage>
</organism>
<dbReference type="Pfam" id="PF11326">
    <property type="entry name" value="PANTS-like"/>
    <property type="match status" value="1"/>
</dbReference>
<feature type="compositionally biased region" description="Pro residues" evidence="1">
    <location>
        <begin position="68"/>
        <end position="79"/>
    </location>
</feature>
<evidence type="ECO:0008006" key="4">
    <source>
        <dbReference type="Google" id="ProtNLM"/>
    </source>
</evidence>
<reference evidence="2 3" key="1">
    <citation type="submission" date="2020-02" db="EMBL/GenBank/DDBJ databases">
        <title>Comparative genomics of the hypocrealean fungal genus Beauvera.</title>
        <authorList>
            <person name="Showalter D.N."/>
            <person name="Bushley K.E."/>
            <person name="Rehner S.A."/>
        </authorList>
    </citation>
    <scope>NUCLEOTIDE SEQUENCE [LARGE SCALE GENOMIC DNA]</scope>
    <source>
        <strain evidence="2 3">ARSEF4384</strain>
    </source>
</reference>
<evidence type="ECO:0000313" key="3">
    <source>
        <dbReference type="Proteomes" id="UP001397290"/>
    </source>
</evidence>
<feature type="region of interest" description="Disordered" evidence="1">
    <location>
        <begin position="108"/>
        <end position="129"/>
    </location>
</feature>
<dbReference type="PANTHER" id="PTHR28052:SF1">
    <property type="entry name" value="UPF0545 PROTEIN C22ORF39"/>
    <property type="match status" value="1"/>
</dbReference>